<keyword evidence="2" id="KW-1185">Reference proteome</keyword>
<dbReference type="RefSeq" id="WP_146072176.1">
    <property type="nucleotide sequence ID" value="NZ_FNVA01000005.1"/>
</dbReference>
<dbReference type="AlphaFoldDB" id="A0A1H6AIA7"/>
<dbReference type="EMBL" id="FNVA01000005">
    <property type="protein sequence ID" value="SEG48428.1"/>
    <property type="molecule type" value="Genomic_DNA"/>
</dbReference>
<evidence type="ECO:0000313" key="2">
    <source>
        <dbReference type="Proteomes" id="UP000236728"/>
    </source>
</evidence>
<dbReference type="OrthoDB" id="9815501at2"/>
<proteinExistence type="predicted"/>
<sequence length="85" mass="9912">MAIQLSPELESRIQEKVDRGYFDSAEHVIETALYELEHRRLALPPADELEALLDEAEAEFARGEFYTPEQVREHMDRVKAELRRG</sequence>
<reference evidence="1 2" key="1">
    <citation type="submission" date="2016-10" db="EMBL/GenBank/DDBJ databases">
        <authorList>
            <person name="de Groot N.N."/>
        </authorList>
    </citation>
    <scope>NUCLEOTIDE SEQUENCE [LARGE SCALE GENOMIC DNA]</scope>
    <source>
        <strain evidence="1 2">DSM 22489</strain>
    </source>
</reference>
<evidence type="ECO:0008006" key="3">
    <source>
        <dbReference type="Google" id="ProtNLM"/>
    </source>
</evidence>
<dbReference type="Gene3D" id="6.10.10.120">
    <property type="entry name" value="Antitoxin ParD1-like"/>
    <property type="match status" value="1"/>
</dbReference>
<organism evidence="1 2">
    <name type="scientific">Bryocella elongata</name>
    <dbReference type="NCBI Taxonomy" id="863522"/>
    <lineage>
        <taxon>Bacteria</taxon>
        <taxon>Pseudomonadati</taxon>
        <taxon>Acidobacteriota</taxon>
        <taxon>Terriglobia</taxon>
        <taxon>Terriglobales</taxon>
        <taxon>Acidobacteriaceae</taxon>
        <taxon>Bryocella</taxon>
    </lineage>
</organism>
<dbReference type="Proteomes" id="UP000236728">
    <property type="component" value="Unassembled WGS sequence"/>
</dbReference>
<evidence type="ECO:0000313" key="1">
    <source>
        <dbReference type="EMBL" id="SEG48428.1"/>
    </source>
</evidence>
<gene>
    <name evidence="1" type="ORF">SAMN05421819_3182</name>
</gene>
<name>A0A1H6AIA7_9BACT</name>
<accession>A0A1H6AIA7</accession>
<protein>
    <recommendedName>
        <fullName evidence="3">Antitoxin ParD1/3/4</fullName>
    </recommendedName>
</protein>
<dbReference type="InterPro" id="IPR038296">
    <property type="entry name" value="ParD_sf"/>
</dbReference>